<keyword evidence="5" id="KW-0520">NAD</keyword>
<evidence type="ECO:0000256" key="1">
    <source>
        <dbReference type="ARBA" id="ARBA00001539"/>
    </source>
</evidence>
<evidence type="ECO:0000256" key="6">
    <source>
        <dbReference type="ARBA" id="ARBA00023239"/>
    </source>
</evidence>
<dbReference type="EC" id="4.2.1.46" evidence="4 7"/>
<evidence type="ECO:0000256" key="7">
    <source>
        <dbReference type="RuleBase" id="RU004473"/>
    </source>
</evidence>
<reference evidence="9 10" key="1">
    <citation type="submission" date="2019-02" db="EMBL/GenBank/DDBJ databases">
        <title>Prokaryotic population dynamics and viral predation in marine succession experiment using metagenomics: the confinement effect.</title>
        <authorList>
            <person name="Haro-Moreno J.M."/>
            <person name="Rodriguez-Valera F."/>
            <person name="Lopez-Perez M."/>
        </authorList>
    </citation>
    <scope>NUCLEOTIDE SEQUENCE [LARGE SCALE GENOMIC DNA]</scope>
    <source>
        <strain evidence="9">MED-G159</strain>
    </source>
</reference>
<dbReference type="AlphaFoldDB" id="A0A520MZD2"/>
<proteinExistence type="inferred from homology"/>
<accession>A0A520MZD2</accession>
<dbReference type="CDD" id="cd05246">
    <property type="entry name" value="dTDP_GD_SDR_e"/>
    <property type="match status" value="1"/>
</dbReference>
<sequence>MKREFKSILVFGGLGFIGSEYVLRIRNKFQKAKIINFDSQNYATSENTKELLNAIENYEYINSDIRDREAVRSVFEDYKPDLIVNFAAESHVDNSIESSEIFIDTNIKGTYNILESARKLQKNKSNFLVHHISTDEVFGDLDLNGTSKFFEETPYDPSSPYSASKAASDHLVRAWSRTYKLDYLITNCSNNFGPRQHPEKLIPKAIKLILGNKKVPIYGKGTNIRDWIFVGEHVDRLVELQASSITNDTFLIGGNNELTNIEIIQKLTSILEPTKTWDLNESIQFVEDRKGHDLRYAIDDSKLRKFLNHKKRESFLEQLKQTVDWYQNNLSWWK</sequence>
<evidence type="ECO:0000313" key="9">
    <source>
        <dbReference type="EMBL" id="RZO26592.1"/>
    </source>
</evidence>
<dbReference type="GO" id="GO:0009225">
    <property type="term" value="P:nucleotide-sugar metabolic process"/>
    <property type="evidence" value="ECO:0007669"/>
    <property type="project" value="InterPro"/>
</dbReference>
<comment type="cofactor">
    <cofactor evidence="2 7">
        <name>NAD(+)</name>
        <dbReference type="ChEBI" id="CHEBI:57540"/>
    </cofactor>
</comment>
<evidence type="ECO:0000313" key="10">
    <source>
        <dbReference type="Proteomes" id="UP000315825"/>
    </source>
</evidence>
<dbReference type="InterPro" id="IPR016040">
    <property type="entry name" value="NAD(P)-bd_dom"/>
</dbReference>
<evidence type="ECO:0000256" key="3">
    <source>
        <dbReference type="ARBA" id="ARBA00008178"/>
    </source>
</evidence>
<feature type="domain" description="NAD(P)-binding" evidence="8">
    <location>
        <begin position="9"/>
        <end position="321"/>
    </location>
</feature>
<keyword evidence="6 7" id="KW-0456">Lyase</keyword>
<dbReference type="Pfam" id="PF16363">
    <property type="entry name" value="GDP_Man_Dehyd"/>
    <property type="match status" value="1"/>
</dbReference>
<comment type="caution">
    <text evidence="9">The sequence shown here is derived from an EMBL/GenBank/DDBJ whole genome shotgun (WGS) entry which is preliminary data.</text>
</comment>
<organism evidence="9 10">
    <name type="scientific">SAR86 cluster bacterium</name>
    <dbReference type="NCBI Taxonomy" id="2030880"/>
    <lineage>
        <taxon>Bacteria</taxon>
        <taxon>Pseudomonadati</taxon>
        <taxon>Pseudomonadota</taxon>
        <taxon>Gammaproteobacteria</taxon>
        <taxon>SAR86 cluster</taxon>
    </lineage>
</organism>
<dbReference type="InterPro" id="IPR036291">
    <property type="entry name" value="NAD(P)-bd_dom_sf"/>
</dbReference>
<gene>
    <name evidence="9" type="primary">rfbB</name>
    <name evidence="9" type="ORF">EVA92_02280</name>
</gene>
<dbReference type="NCBIfam" id="TIGR01181">
    <property type="entry name" value="dTDP_gluc_dehyt"/>
    <property type="match status" value="1"/>
</dbReference>
<dbReference type="Gene3D" id="3.90.25.10">
    <property type="entry name" value="UDP-galactose 4-epimerase, domain 1"/>
    <property type="match status" value="1"/>
</dbReference>
<dbReference type="Gene3D" id="3.40.50.720">
    <property type="entry name" value="NAD(P)-binding Rossmann-like Domain"/>
    <property type="match status" value="1"/>
</dbReference>
<dbReference type="EMBL" id="SHBE01000003">
    <property type="protein sequence ID" value="RZO26592.1"/>
    <property type="molecule type" value="Genomic_DNA"/>
</dbReference>
<evidence type="ECO:0000256" key="5">
    <source>
        <dbReference type="ARBA" id="ARBA00023027"/>
    </source>
</evidence>
<evidence type="ECO:0000256" key="4">
    <source>
        <dbReference type="ARBA" id="ARBA00011990"/>
    </source>
</evidence>
<dbReference type="Proteomes" id="UP000315825">
    <property type="component" value="Unassembled WGS sequence"/>
</dbReference>
<dbReference type="GO" id="GO:0008460">
    <property type="term" value="F:dTDP-glucose 4,6-dehydratase activity"/>
    <property type="evidence" value="ECO:0007669"/>
    <property type="project" value="UniProtKB-EC"/>
</dbReference>
<dbReference type="InterPro" id="IPR005888">
    <property type="entry name" value="dTDP_Gluc_deHydtase"/>
</dbReference>
<comment type="similarity">
    <text evidence="3 7">Belongs to the NAD(P)-dependent epimerase/dehydratase family. dTDP-glucose dehydratase subfamily.</text>
</comment>
<dbReference type="SUPFAM" id="SSF51735">
    <property type="entry name" value="NAD(P)-binding Rossmann-fold domains"/>
    <property type="match status" value="1"/>
</dbReference>
<evidence type="ECO:0000259" key="8">
    <source>
        <dbReference type="Pfam" id="PF16363"/>
    </source>
</evidence>
<comment type="catalytic activity">
    <reaction evidence="1 7">
        <text>dTDP-alpha-D-glucose = dTDP-4-dehydro-6-deoxy-alpha-D-glucose + H2O</text>
        <dbReference type="Rhea" id="RHEA:17221"/>
        <dbReference type="ChEBI" id="CHEBI:15377"/>
        <dbReference type="ChEBI" id="CHEBI:57477"/>
        <dbReference type="ChEBI" id="CHEBI:57649"/>
        <dbReference type="EC" id="4.2.1.46"/>
    </reaction>
</comment>
<dbReference type="PANTHER" id="PTHR43000">
    <property type="entry name" value="DTDP-D-GLUCOSE 4,6-DEHYDRATASE-RELATED"/>
    <property type="match status" value="1"/>
</dbReference>
<evidence type="ECO:0000256" key="2">
    <source>
        <dbReference type="ARBA" id="ARBA00001911"/>
    </source>
</evidence>
<name>A0A520MZD2_9GAMM</name>
<protein>
    <recommendedName>
        <fullName evidence="4 7">dTDP-glucose 4,6-dehydratase</fullName>
        <ecNumber evidence="4 7">4.2.1.46</ecNumber>
    </recommendedName>
</protein>